<keyword evidence="3" id="KW-0805">Transcription regulation</keyword>
<evidence type="ECO:0000259" key="7">
    <source>
        <dbReference type="Pfam" id="PF13873"/>
    </source>
</evidence>
<comment type="function">
    <text evidence="5">Involved in transvection phenomena (= synapsis-dependent gene expression), where the synaptic pairing of chromosomes carrying genes with which zeste interacts influences the expression of these genes. Zeste binds to DNA and stimulates transcription from a nearby promoter.</text>
</comment>
<dbReference type="AlphaFoldDB" id="A0ABD1E7F5"/>
<dbReference type="PANTHER" id="PTHR21411:SF0">
    <property type="entry name" value="REGULATORY PROTEIN ZESTE"/>
    <property type="match status" value="1"/>
</dbReference>
<evidence type="ECO:0000313" key="9">
    <source>
        <dbReference type="Proteomes" id="UP001566132"/>
    </source>
</evidence>
<feature type="compositionally biased region" description="Basic and acidic residues" evidence="6">
    <location>
        <begin position="73"/>
        <end position="82"/>
    </location>
</feature>
<comment type="subunit">
    <text evidence="1">Self-associates forming complexes of several hundred monomers.</text>
</comment>
<evidence type="ECO:0000256" key="2">
    <source>
        <dbReference type="ARBA" id="ARBA00016807"/>
    </source>
</evidence>
<evidence type="ECO:0000256" key="1">
    <source>
        <dbReference type="ARBA" id="ARBA00011764"/>
    </source>
</evidence>
<accession>A0ABD1E7F5</accession>
<feature type="region of interest" description="Disordered" evidence="6">
    <location>
        <begin position="73"/>
        <end position="93"/>
    </location>
</feature>
<evidence type="ECO:0000256" key="3">
    <source>
        <dbReference type="ARBA" id="ARBA00023015"/>
    </source>
</evidence>
<evidence type="ECO:0000313" key="8">
    <source>
        <dbReference type="EMBL" id="KAL1488996.1"/>
    </source>
</evidence>
<reference evidence="8 9" key="1">
    <citation type="submission" date="2024-05" db="EMBL/GenBank/DDBJ databases">
        <title>Genetic variation in Jamaican populations of the coffee berry borer (Hypothenemus hampei).</title>
        <authorList>
            <person name="Errbii M."/>
            <person name="Myrie A."/>
        </authorList>
    </citation>
    <scope>NUCLEOTIDE SEQUENCE [LARGE SCALE GENOMIC DNA]</scope>
    <source>
        <strain evidence="8">JA-Hopewell-2020-01-JO</strain>
        <tissue evidence="8">Whole body</tissue>
    </source>
</reference>
<protein>
    <recommendedName>
        <fullName evidence="2">Regulatory protein zeste</fullName>
    </recommendedName>
</protein>
<gene>
    <name evidence="8" type="ORF">ABEB36_014775</name>
</gene>
<comment type="caution">
    <text evidence="8">The sequence shown here is derived from an EMBL/GenBank/DDBJ whole genome shotgun (WGS) entry which is preliminary data.</text>
</comment>
<evidence type="ECO:0000256" key="4">
    <source>
        <dbReference type="ARBA" id="ARBA00023163"/>
    </source>
</evidence>
<dbReference type="Pfam" id="PF13873">
    <property type="entry name" value="Myb_DNA-bind_5"/>
    <property type="match status" value="1"/>
</dbReference>
<name>A0ABD1E7F5_HYPHA</name>
<keyword evidence="9" id="KW-1185">Reference proteome</keyword>
<dbReference type="PANTHER" id="PTHR21411">
    <property type="entry name" value="APONTIC"/>
    <property type="match status" value="1"/>
</dbReference>
<dbReference type="InterPro" id="IPR028002">
    <property type="entry name" value="Myb_DNA-bind_5"/>
</dbReference>
<proteinExistence type="predicted"/>
<evidence type="ECO:0000256" key="5">
    <source>
        <dbReference type="ARBA" id="ARBA00025466"/>
    </source>
</evidence>
<keyword evidence="4" id="KW-0804">Transcription</keyword>
<sequence>MSAFTVDEKNLLIFLIDQNKHFIENKKTDANTNRAKAEIWSKITTAFNSRFSARTEKQLKKLWDNMKNKTRKIDTEHKKEMLKTGGGPPIQQYDDSISERVRSIVPTINFEIQNVFDSNYLPQEENSDPIIASTSSKYKDSDNSSTITI</sequence>
<feature type="region of interest" description="Disordered" evidence="6">
    <location>
        <begin position="127"/>
        <end position="149"/>
    </location>
</feature>
<feature type="domain" description="Myb/SANT-like DNA-binding" evidence="7">
    <location>
        <begin position="2"/>
        <end position="72"/>
    </location>
</feature>
<dbReference type="Proteomes" id="UP001566132">
    <property type="component" value="Unassembled WGS sequence"/>
</dbReference>
<evidence type="ECO:0000256" key="6">
    <source>
        <dbReference type="SAM" id="MobiDB-lite"/>
    </source>
</evidence>
<organism evidence="8 9">
    <name type="scientific">Hypothenemus hampei</name>
    <name type="common">Coffee berry borer</name>
    <dbReference type="NCBI Taxonomy" id="57062"/>
    <lineage>
        <taxon>Eukaryota</taxon>
        <taxon>Metazoa</taxon>
        <taxon>Ecdysozoa</taxon>
        <taxon>Arthropoda</taxon>
        <taxon>Hexapoda</taxon>
        <taxon>Insecta</taxon>
        <taxon>Pterygota</taxon>
        <taxon>Neoptera</taxon>
        <taxon>Endopterygota</taxon>
        <taxon>Coleoptera</taxon>
        <taxon>Polyphaga</taxon>
        <taxon>Cucujiformia</taxon>
        <taxon>Curculionidae</taxon>
        <taxon>Scolytinae</taxon>
        <taxon>Hypothenemus</taxon>
    </lineage>
</organism>
<dbReference type="EMBL" id="JBDJPC010000013">
    <property type="protein sequence ID" value="KAL1488996.1"/>
    <property type="molecule type" value="Genomic_DNA"/>
</dbReference>